<feature type="binding site" evidence="10">
    <location>
        <position position="169"/>
    </location>
    <ligand>
        <name>(2R)-3-phosphoglycerate</name>
        <dbReference type="ChEBI" id="CHEBI:58272"/>
    </ligand>
</feature>
<feature type="binding site" evidence="9 11">
    <location>
        <position position="310"/>
    </location>
    <ligand>
        <name>ATP</name>
        <dbReference type="ChEBI" id="CHEBI:30616"/>
    </ligand>
</feature>
<dbReference type="UniPathway" id="UPA00109">
    <property type="reaction ID" value="UER00185"/>
</dbReference>
<dbReference type="FunFam" id="3.40.50.1260:FF:000005">
    <property type="entry name" value="Phosphoglycerate kinase"/>
    <property type="match status" value="1"/>
</dbReference>
<dbReference type="GO" id="GO:0004618">
    <property type="term" value="F:phosphoglycerate kinase activity"/>
    <property type="evidence" value="ECO:0007669"/>
    <property type="project" value="UniProtKB-UniRule"/>
</dbReference>
<dbReference type="InterPro" id="IPR015824">
    <property type="entry name" value="Phosphoglycerate_kinase_N"/>
</dbReference>
<dbReference type="KEGG" id="saci:Sinac_3211"/>
<dbReference type="EC" id="2.7.2.3" evidence="3 9"/>
<keyword evidence="8 9" id="KW-0324">Glycolysis</keyword>
<dbReference type="STRING" id="886293.Sinac_3211"/>
<dbReference type="GO" id="GO:0005524">
    <property type="term" value="F:ATP binding"/>
    <property type="evidence" value="ECO:0007669"/>
    <property type="project" value="UniProtKB-KW"/>
</dbReference>
<comment type="pathway">
    <text evidence="9">Carbohydrate degradation; glycolysis; pyruvate from D-glyceraldehyde 3-phosphate: step 2/5.</text>
</comment>
<feature type="binding site" evidence="9">
    <location>
        <position position="52"/>
    </location>
    <ligand>
        <name>substrate</name>
    </ligand>
</feature>
<evidence type="ECO:0000313" key="14">
    <source>
        <dbReference type="Proteomes" id="UP000010798"/>
    </source>
</evidence>
<dbReference type="EMBL" id="CP003364">
    <property type="protein sequence ID" value="AGA27484.1"/>
    <property type="molecule type" value="Genomic_DNA"/>
</dbReference>
<dbReference type="Gene3D" id="3.40.50.1260">
    <property type="entry name" value="Phosphoglycerate kinase, N-terminal domain"/>
    <property type="match status" value="2"/>
</dbReference>
<dbReference type="AlphaFoldDB" id="L0DDN3"/>
<dbReference type="InterPro" id="IPR036043">
    <property type="entry name" value="Phosphoglycerate_kinase_sf"/>
</dbReference>
<feature type="binding site" evidence="9 10">
    <location>
        <begin position="36"/>
        <end position="38"/>
    </location>
    <ligand>
        <name>substrate</name>
    </ligand>
</feature>
<comment type="subunit">
    <text evidence="9">Monomer.</text>
</comment>
<evidence type="ECO:0000256" key="11">
    <source>
        <dbReference type="PIRSR" id="PIRSR000724-2"/>
    </source>
</evidence>
<comment type="subcellular location">
    <subcellularLocation>
        <location evidence="9">Cytoplasm</location>
    </subcellularLocation>
</comment>
<evidence type="ECO:0000313" key="13">
    <source>
        <dbReference type="EMBL" id="AGA27484.1"/>
    </source>
</evidence>
<keyword evidence="7 9" id="KW-0067">ATP-binding</keyword>
<keyword evidence="5 9" id="KW-0547">Nucleotide-binding</keyword>
<sequence>MGIRHKFFPELRILALPKQTIRDLDLSGKKVLVRVDFNVPLTKEGAVSDDRRIKAALPTLNFALEHGASLVLVSHLGRPSGKPEEDAAFRLDRVAERLQELLGRPVTKVNDTVGPEAQAASSTLAPGGVLVLENVRFNPGEKKGDPTFAAALAGLADAYVNDAFGTCHRDEASMVAVPECFPADRRAIGFLVEKELQILDTLLGHPKPPMVALMGGAKVSDKILVIENLLPKVERLLIGGAMTYTFLKAQGHPTGKSRVEADKLDEARHLLQLAGDKLVLPQDHLVSTSLDPSAETKVVAGTEIPDGWLGLDIGPATAAAYGELIKNAGTVIWNGPMGKFEDEPFRKGTVKVAEAMADSAAVTVVGGGETAEAVEEFGYAEKMTHVSTGGGAFLECLEGKSFNSLKVIPDR</sequence>
<dbReference type="InterPro" id="IPR015911">
    <property type="entry name" value="Phosphoglycerate_kinase_CS"/>
</dbReference>
<keyword evidence="14" id="KW-1185">Reference proteome</keyword>
<comment type="catalytic activity">
    <reaction evidence="1 9 12">
        <text>(2R)-3-phosphoglycerate + ATP = (2R)-3-phospho-glyceroyl phosphate + ADP</text>
        <dbReference type="Rhea" id="RHEA:14801"/>
        <dbReference type="ChEBI" id="CHEBI:30616"/>
        <dbReference type="ChEBI" id="CHEBI:57604"/>
        <dbReference type="ChEBI" id="CHEBI:58272"/>
        <dbReference type="ChEBI" id="CHEBI:456216"/>
        <dbReference type="EC" id="2.7.2.3"/>
    </reaction>
</comment>
<feature type="binding site" evidence="10">
    <location>
        <position position="52"/>
    </location>
    <ligand>
        <name>(2R)-3-phosphoglycerate</name>
        <dbReference type="ChEBI" id="CHEBI:58272"/>
    </ligand>
</feature>
<proteinExistence type="inferred from homology"/>
<dbReference type="Pfam" id="PF00162">
    <property type="entry name" value="PGK"/>
    <property type="match status" value="1"/>
</dbReference>
<evidence type="ECO:0000256" key="3">
    <source>
        <dbReference type="ARBA" id="ARBA00013061"/>
    </source>
</evidence>
<keyword evidence="6 9" id="KW-0418">Kinase</keyword>
<feature type="binding site" evidence="9 11">
    <location>
        <position position="222"/>
    </location>
    <ligand>
        <name>ATP</name>
        <dbReference type="ChEBI" id="CHEBI:30616"/>
    </ligand>
</feature>
<evidence type="ECO:0000256" key="12">
    <source>
        <dbReference type="RuleBase" id="RU000532"/>
    </source>
</evidence>
<feature type="binding site" evidence="9">
    <location>
        <position position="136"/>
    </location>
    <ligand>
        <name>substrate</name>
    </ligand>
</feature>
<reference evidence="13 14" key="1">
    <citation type="submission" date="2012-02" db="EMBL/GenBank/DDBJ databases">
        <title>Complete sequence of chromosome of Singulisphaera acidiphila DSM 18658.</title>
        <authorList>
            <consortium name="US DOE Joint Genome Institute (JGI-PGF)"/>
            <person name="Lucas S."/>
            <person name="Copeland A."/>
            <person name="Lapidus A."/>
            <person name="Glavina del Rio T."/>
            <person name="Dalin E."/>
            <person name="Tice H."/>
            <person name="Bruce D."/>
            <person name="Goodwin L."/>
            <person name="Pitluck S."/>
            <person name="Peters L."/>
            <person name="Ovchinnikova G."/>
            <person name="Chertkov O."/>
            <person name="Kyrpides N."/>
            <person name="Mavromatis K."/>
            <person name="Ivanova N."/>
            <person name="Brettin T."/>
            <person name="Detter J.C."/>
            <person name="Han C."/>
            <person name="Larimer F."/>
            <person name="Land M."/>
            <person name="Hauser L."/>
            <person name="Markowitz V."/>
            <person name="Cheng J.-F."/>
            <person name="Hugenholtz P."/>
            <person name="Woyke T."/>
            <person name="Wu D."/>
            <person name="Tindall B."/>
            <person name="Pomrenke H."/>
            <person name="Brambilla E."/>
            <person name="Klenk H.-P."/>
            <person name="Eisen J.A."/>
        </authorList>
    </citation>
    <scope>NUCLEOTIDE SEQUENCE [LARGE SCALE GENOMIC DNA]</scope>
    <source>
        <strain evidence="14">ATCC BAA-1392 / DSM 18658 / VKM B-2454 / MOB10</strain>
    </source>
</reference>
<evidence type="ECO:0000256" key="5">
    <source>
        <dbReference type="ARBA" id="ARBA00022741"/>
    </source>
</evidence>
<dbReference type="GO" id="GO:0043531">
    <property type="term" value="F:ADP binding"/>
    <property type="evidence" value="ECO:0007669"/>
    <property type="project" value="TreeGrafter"/>
</dbReference>
<dbReference type="eggNOG" id="COG0126">
    <property type="taxonomic scope" value="Bacteria"/>
</dbReference>
<dbReference type="PIRSF" id="PIRSF000724">
    <property type="entry name" value="Pgk"/>
    <property type="match status" value="1"/>
</dbReference>
<dbReference type="GO" id="GO:0005829">
    <property type="term" value="C:cytosol"/>
    <property type="evidence" value="ECO:0007669"/>
    <property type="project" value="TreeGrafter"/>
</dbReference>
<gene>
    <name evidence="9" type="primary">pgk</name>
    <name evidence="13" type="ordered locus">Sinac_3211</name>
</gene>
<feature type="binding site" evidence="9 10">
    <location>
        <begin position="75"/>
        <end position="78"/>
    </location>
    <ligand>
        <name>substrate</name>
    </ligand>
</feature>
<evidence type="ECO:0000256" key="8">
    <source>
        <dbReference type="ARBA" id="ARBA00023152"/>
    </source>
</evidence>
<dbReference type="GO" id="GO:0006094">
    <property type="term" value="P:gluconeogenesis"/>
    <property type="evidence" value="ECO:0007669"/>
    <property type="project" value="TreeGrafter"/>
</dbReference>
<evidence type="ECO:0000256" key="4">
    <source>
        <dbReference type="ARBA" id="ARBA00022679"/>
    </source>
</evidence>
<dbReference type="InterPro" id="IPR001576">
    <property type="entry name" value="Phosphoglycerate_kinase"/>
</dbReference>
<dbReference type="HOGENOM" id="CLU_025427_0_2_0"/>
<feature type="binding site" evidence="9 11">
    <location>
        <position position="341"/>
    </location>
    <ligand>
        <name>ATP</name>
        <dbReference type="ChEBI" id="CHEBI:30616"/>
    </ligand>
</feature>
<dbReference type="FunFam" id="3.40.50.1260:FF:000001">
    <property type="entry name" value="Phosphoglycerate kinase"/>
    <property type="match status" value="1"/>
</dbReference>
<evidence type="ECO:0000256" key="7">
    <source>
        <dbReference type="ARBA" id="ARBA00022840"/>
    </source>
</evidence>
<evidence type="ECO:0000256" key="10">
    <source>
        <dbReference type="PIRSR" id="PIRSR000724-1"/>
    </source>
</evidence>
<feature type="binding site" evidence="10">
    <location>
        <position position="136"/>
    </location>
    <ligand>
        <name>(2R)-3-phosphoglycerate</name>
        <dbReference type="ChEBI" id="CHEBI:58272"/>
    </ligand>
</feature>
<comment type="similarity">
    <text evidence="2 9 12">Belongs to the phosphoglycerate kinase family.</text>
</comment>
<evidence type="ECO:0000256" key="1">
    <source>
        <dbReference type="ARBA" id="ARBA00000642"/>
    </source>
</evidence>
<keyword evidence="4 9" id="KW-0808">Transferase</keyword>
<feature type="binding site" evidence="9">
    <location>
        <begin position="367"/>
        <end position="370"/>
    </location>
    <ligand>
        <name>ATP</name>
        <dbReference type="ChEBI" id="CHEBI:30616"/>
    </ligand>
</feature>
<protein>
    <recommendedName>
        <fullName evidence="3 9">Phosphoglycerate kinase</fullName>
        <ecNumber evidence="3 9">2.7.2.3</ecNumber>
    </recommendedName>
</protein>
<evidence type="ECO:0000256" key="6">
    <source>
        <dbReference type="ARBA" id="ARBA00022777"/>
    </source>
</evidence>
<organism evidence="13 14">
    <name type="scientific">Singulisphaera acidiphila (strain ATCC BAA-1392 / DSM 18658 / VKM B-2454 / MOB10)</name>
    <dbReference type="NCBI Taxonomy" id="886293"/>
    <lineage>
        <taxon>Bacteria</taxon>
        <taxon>Pseudomonadati</taxon>
        <taxon>Planctomycetota</taxon>
        <taxon>Planctomycetia</taxon>
        <taxon>Isosphaerales</taxon>
        <taxon>Isosphaeraceae</taxon>
        <taxon>Singulisphaera</taxon>
    </lineage>
</organism>
<dbReference type="PANTHER" id="PTHR11406:SF23">
    <property type="entry name" value="PHOSPHOGLYCERATE KINASE 1, CHLOROPLASTIC-RELATED"/>
    <property type="match status" value="1"/>
</dbReference>
<evidence type="ECO:0000256" key="2">
    <source>
        <dbReference type="ARBA" id="ARBA00008982"/>
    </source>
</evidence>
<dbReference type="PROSITE" id="PS00111">
    <property type="entry name" value="PGLYCERATE_KINASE"/>
    <property type="match status" value="1"/>
</dbReference>
<dbReference type="PANTHER" id="PTHR11406">
    <property type="entry name" value="PHOSPHOGLYCERATE KINASE"/>
    <property type="match status" value="1"/>
</dbReference>
<dbReference type="PRINTS" id="PR00477">
    <property type="entry name" value="PHGLYCKINASE"/>
</dbReference>
<dbReference type="GO" id="GO:0006096">
    <property type="term" value="P:glycolytic process"/>
    <property type="evidence" value="ECO:0007669"/>
    <property type="project" value="UniProtKB-UniRule"/>
</dbReference>
<dbReference type="SUPFAM" id="SSF53748">
    <property type="entry name" value="Phosphoglycerate kinase"/>
    <property type="match status" value="1"/>
</dbReference>
<dbReference type="Proteomes" id="UP000010798">
    <property type="component" value="Chromosome"/>
</dbReference>
<name>L0DDN3_SINAD</name>
<dbReference type="HAMAP" id="MF_00145">
    <property type="entry name" value="Phosphoglyc_kinase"/>
    <property type="match status" value="1"/>
</dbReference>
<accession>L0DDN3</accession>
<keyword evidence="9" id="KW-0963">Cytoplasm</keyword>
<evidence type="ECO:0000256" key="9">
    <source>
        <dbReference type="HAMAP-Rule" id="MF_00145"/>
    </source>
</evidence>
<feature type="binding site" evidence="9">
    <location>
        <position position="169"/>
    </location>
    <ligand>
        <name>substrate</name>
    </ligand>
</feature>